<dbReference type="InterPro" id="IPR035940">
    <property type="entry name" value="CAP_sf"/>
</dbReference>
<feature type="chain" id="PRO_5017309783" evidence="4">
    <location>
        <begin position="21"/>
        <end position="185"/>
    </location>
</feature>
<keyword evidence="4" id="KW-0732">Signal</keyword>
<protein>
    <submittedName>
        <fullName evidence="6">Blast:Golgi-associated plant pathogenesis-related protein 1</fullName>
    </submittedName>
</protein>
<dbReference type="Pfam" id="PF00188">
    <property type="entry name" value="CAP"/>
    <property type="match status" value="1"/>
</dbReference>
<keyword evidence="3" id="KW-0472">Membrane</keyword>
<dbReference type="InterPro" id="IPR014044">
    <property type="entry name" value="CAP_dom"/>
</dbReference>
<sequence length="185" mass="21152">MQATIILIFLAIYVIAPIQGDFAKEALKRHNELRKEHSCPKLQLDDDLSTECQEYAKTLSEKGKIEPSNGVGYTENMCITFFKPIDCIESWYLEKVLHDFSSPRLNAETEHFTAMIWKSSTKLGIGLVTKDGNHYVVARYKPKGNIKSEFKENVPRHTGKADHATSFSFSVLVLVTVFIQYFWMP</sequence>
<feature type="domain" description="SCP" evidence="5">
    <location>
        <begin position="21"/>
        <end position="148"/>
    </location>
</feature>
<dbReference type="SMART" id="SM00198">
    <property type="entry name" value="SCP"/>
    <property type="match status" value="1"/>
</dbReference>
<dbReference type="STRING" id="7266.A0A3B0JKT4"/>
<keyword evidence="3" id="KW-1133">Transmembrane helix</keyword>
<dbReference type="EMBL" id="OUUW01000007">
    <property type="protein sequence ID" value="SPP82934.1"/>
    <property type="molecule type" value="Genomic_DNA"/>
</dbReference>
<accession>A0A3B0JKT4</accession>
<evidence type="ECO:0000256" key="2">
    <source>
        <dbReference type="ARBA" id="ARBA00022525"/>
    </source>
</evidence>
<evidence type="ECO:0000313" key="6">
    <source>
        <dbReference type="EMBL" id="SPP82934.1"/>
    </source>
</evidence>
<evidence type="ECO:0000256" key="1">
    <source>
        <dbReference type="ARBA" id="ARBA00004613"/>
    </source>
</evidence>
<evidence type="ECO:0000256" key="4">
    <source>
        <dbReference type="SAM" id="SignalP"/>
    </source>
</evidence>
<keyword evidence="3" id="KW-0812">Transmembrane</keyword>
<gene>
    <name evidence="6" type="ORF">DGUA_6G017700</name>
</gene>
<dbReference type="AlphaFoldDB" id="A0A3B0JKT4"/>
<dbReference type="Proteomes" id="UP000268350">
    <property type="component" value="Unassembled WGS sequence"/>
</dbReference>
<feature type="transmembrane region" description="Helical" evidence="3">
    <location>
        <begin position="164"/>
        <end position="183"/>
    </location>
</feature>
<dbReference type="Gene3D" id="3.40.33.10">
    <property type="entry name" value="CAP"/>
    <property type="match status" value="1"/>
</dbReference>
<dbReference type="CDD" id="cd05382">
    <property type="entry name" value="CAP_GAPR1-like"/>
    <property type="match status" value="1"/>
</dbReference>
<evidence type="ECO:0000259" key="5">
    <source>
        <dbReference type="SMART" id="SM00198"/>
    </source>
</evidence>
<comment type="subcellular location">
    <subcellularLocation>
        <location evidence="1">Secreted</location>
    </subcellularLocation>
</comment>
<name>A0A3B0JKT4_DROGU</name>
<keyword evidence="7" id="KW-1185">Reference proteome</keyword>
<keyword evidence="2" id="KW-0964">Secreted</keyword>
<dbReference type="OrthoDB" id="337038at2759"/>
<dbReference type="InterPro" id="IPR034113">
    <property type="entry name" value="SCP_GAPR1-like"/>
</dbReference>
<dbReference type="OMA" id="HYVVARY"/>
<dbReference type="PANTHER" id="PTHR10334">
    <property type="entry name" value="CYSTEINE-RICH SECRETORY PROTEIN-RELATED"/>
    <property type="match status" value="1"/>
</dbReference>
<dbReference type="PRINTS" id="PR00837">
    <property type="entry name" value="V5TPXLIKE"/>
</dbReference>
<feature type="signal peptide" evidence="4">
    <location>
        <begin position="1"/>
        <end position="20"/>
    </location>
</feature>
<evidence type="ECO:0000256" key="3">
    <source>
        <dbReference type="SAM" id="Phobius"/>
    </source>
</evidence>
<proteinExistence type="predicted"/>
<dbReference type="InterPro" id="IPR001283">
    <property type="entry name" value="CRISP-related"/>
</dbReference>
<dbReference type="GO" id="GO:0005576">
    <property type="term" value="C:extracellular region"/>
    <property type="evidence" value="ECO:0007669"/>
    <property type="project" value="UniProtKB-SubCell"/>
</dbReference>
<evidence type="ECO:0000313" key="7">
    <source>
        <dbReference type="Proteomes" id="UP000268350"/>
    </source>
</evidence>
<organism evidence="6 7">
    <name type="scientific">Drosophila guanche</name>
    <name type="common">Fruit fly</name>
    <dbReference type="NCBI Taxonomy" id="7266"/>
    <lineage>
        <taxon>Eukaryota</taxon>
        <taxon>Metazoa</taxon>
        <taxon>Ecdysozoa</taxon>
        <taxon>Arthropoda</taxon>
        <taxon>Hexapoda</taxon>
        <taxon>Insecta</taxon>
        <taxon>Pterygota</taxon>
        <taxon>Neoptera</taxon>
        <taxon>Endopterygota</taxon>
        <taxon>Diptera</taxon>
        <taxon>Brachycera</taxon>
        <taxon>Muscomorpha</taxon>
        <taxon>Ephydroidea</taxon>
        <taxon>Drosophilidae</taxon>
        <taxon>Drosophila</taxon>
        <taxon>Sophophora</taxon>
    </lineage>
</organism>
<reference evidence="7" key="1">
    <citation type="submission" date="2018-01" db="EMBL/GenBank/DDBJ databases">
        <authorList>
            <person name="Alioto T."/>
            <person name="Alioto T."/>
        </authorList>
    </citation>
    <scope>NUCLEOTIDE SEQUENCE [LARGE SCALE GENOMIC DNA]</scope>
</reference>
<dbReference type="SUPFAM" id="SSF55797">
    <property type="entry name" value="PR-1-like"/>
    <property type="match status" value="1"/>
</dbReference>